<name>A0A7J0FG04_9ERIC</name>
<protein>
    <submittedName>
        <fullName evidence="1">Uncharacterized protein</fullName>
    </submittedName>
</protein>
<gene>
    <name evidence="1" type="ORF">Acr_11g0016920</name>
</gene>
<dbReference type="Proteomes" id="UP000585474">
    <property type="component" value="Unassembled WGS sequence"/>
</dbReference>
<comment type="caution">
    <text evidence="1">The sequence shown here is derived from an EMBL/GenBank/DDBJ whole genome shotgun (WGS) entry which is preliminary data.</text>
</comment>
<keyword evidence="2" id="KW-1185">Reference proteome</keyword>
<evidence type="ECO:0000313" key="1">
    <source>
        <dbReference type="EMBL" id="GFY97386.1"/>
    </source>
</evidence>
<reference evidence="1 2" key="1">
    <citation type="submission" date="2019-07" db="EMBL/GenBank/DDBJ databases">
        <title>De Novo Assembly of kiwifruit Actinidia rufa.</title>
        <authorList>
            <person name="Sugita-Konishi S."/>
            <person name="Sato K."/>
            <person name="Mori E."/>
            <person name="Abe Y."/>
            <person name="Kisaki G."/>
            <person name="Hamano K."/>
            <person name="Suezawa K."/>
            <person name="Otani M."/>
            <person name="Fukuda T."/>
            <person name="Manabe T."/>
            <person name="Gomi K."/>
            <person name="Tabuchi M."/>
            <person name="Akimitsu K."/>
            <person name="Kataoka I."/>
        </authorList>
    </citation>
    <scope>NUCLEOTIDE SEQUENCE [LARGE SCALE GENOMIC DNA]</scope>
    <source>
        <strain evidence="2">cv. Fuchu</strain>
    </source>
</reference>
<proteinExistence type="predicted"/>
<dbReference type="AlphaFoldDB" id="A0A7J0FG04"/>
<dbReference type="EMBL" id="BJWL01000011">
    <property type="protein sequence ID" value="GFY97386.1"/>
    <property type="molecule type" value="Genomic_DNA"/>
</dbReference>
<evidence type="ECO:0000313" key="2">
    <source>
        <dbReference type="Proteomes" id="UP000585474"/>
    </source>
</evidence>
<sequence length="97" mass="10254">MAFARSTVSRNSLRRLSTFVVCQKAVDGGGAGGSIGNHGCGGNGGGFIGAIGFIGGIELVTSLHHRVSIVSSAFENPRKSENFAEFLRQQEICLRRE</sequence>
<accession>A0A7J0FG04</accession>
<organism evidence="1 2">
    <name type="scientific">Actinidia rufa</name>
    <dbReference type="NCBI Taxonomy" id="165716"/>
    <lineage>
        <taxon>Eukaryota</taxon>
        <taxon>Viridiplantae</taxon>
        <taxon>Streptophyta</taxon>
        <taxon>Embryophyta</taxon>
        <taxon>Tracheophyta</taxon>
        <taxon>Spermatophyta</taxon>
        <taxon>Magnoliopsida</taxon>
        <taxon>eudicotyledons</taxon>
        <taxon>Gunneridae</taxon>
        <taxon>Pentapetalae</taxon>
        <taxon>asterids</taxon>
        <taxon>Ericales</taxon>
        <taxon>Actinidiaceae</taxon>
        <taxon>Actinidia</taxon>
    </lineage>
</organism>